<keyword evidence="3" id="KW-1185">Reference proteome</keyword>
<organism evidence="2 3">
    <name type="scientific">Phytohabitans maris</name>
    <dbReference type="NCBI Taxonomy" id="3071409"/>
    <lineage>
        <taxon>Bacteria</taxon>
        <taxon>Bacillati</taxon>
        <taxon>Actinomycetota</taxon>
        <taxon>Actinomycetes</taxon>
        <taxon>Micromonosporales</taxon>
        <taxon>Micromonosporaceae</taxon>
    </lineage>
</organism>
<dbReference type="Proteomes" id="UP001230908">
    <property type="component" value="Unassembled WGS sequence"/>
</dbReference>
<feature type="region of interest" description="Disordered" evidence="1">
    <location>
        <begin position="102"/>
        <end position="129"/>
    </location>
</feature>
<feature type="region of interest" description="Disordered" evidence="1">
    <location>
        <begin position="152"/>
        <end position="179"/>
    </location>
</feature>
<accession>A0ABU0ZTB1</accession>
<evidence type="ECO:0008006" key="4">
    <source>
        <dbReference type="Google" id="ProtNLM"/>
    </source>
</evidence>
<comment type="caution">
    <text evidence="2">The sequence shown here is derived from an EMBL/GenBank/DDBJ whole genome shotgun (WGS) entry which is preliminary data.</text>
</comment>
<evidence type="ECO:0000256" key="1">
    <source>
        <dbReference type="SAM" id="MobiDB-lite"/>
    </source>
</evidence>
<evidence type="ECO:0000313" key="2">
    <source>
        <dbReference type="EMBL" id="MDQ7910274.1"/>
    </source>
</evidence>
<name>A0ABU0ZTB1_9ACTN</name>
<reference evidence="2 3" key="1">
    <citation type="submission" date="2023-08" db="EMBL/GenBank/DDBJ databases">
        <title>Phytohabitans sansha sp. nov., isolated from marine sediment.</title>
        <authorList>
            <person name="Zhao Y."/>
            <person name="Yi K."/>
        </authorList>
    </citation>
    <scope>NUCLEOTIDE SEQUENCE [LARGE SCALE GENOMIC DNA]</scope>
    <source>
        <strain evidence="2 3">ZYX-F-186</strain>
    </source>
</reference>
<evidence type="ECO:0000313" key="3">
    <source>
        <dbReference type="Proteomes" id="UP001230908"/>
    </source>
</evidence>
<proteinExistence type="predicted"/>
<dbReference type="RefSeq" id="WP_308717525.1">
    <property type="nucleotide sequence ID" value="NZ_JAVHUY010000053.1"/>
</dbReference>
<gene>
    <name evidence="2" type="ORF">RB614_37850</name>
</gene>
<dbReference type="EMBL" id="JAVHUY010000053">
    <property type="protein sequence ID" value="MDQ7910274.1"/>
    <property type="molecule type" value="Genomic_DNA"/>
</dbReference>
<protein>
    <recommendedName>
        <fullName evidence="4">Resolvase HTH domain-containing protein</fullName>
    </recommendedName>
</protein>
<sequence>MLHAKIRQATGPAAADIAVTVYDLDEVAARLAATADYDGLTAIIAAEVTPTAVTAVRPVELSQMNQLPEIAATTAVTPVDDVEPVLLADLFPAPGTVGQTATVEPVAKPKRTRRPKPATPKKPGRPSVEAKVVAAFTRNPAADVKRLARRLGVSERTIQRYRPRPVEPVTTTPNGSVPA</sequence>